<dbReference type="EMBL" id="PIQF01000002">
    <property type="protein sequence ID" value="RUO75926.1"/>
    <property type="molecule type" value="Genomic_DNA"/>
</dbReference>
<evidence type="ECO:0000313" key="7">
    <source>
        <dbReference type="Proteomes" id="UP000287908"/>
    </source>
</evidence>
<gene>
    <name evidence="5" type="primary">darP</name>
    <name evidence="6" type="ORF">CWI81_07315</name>
</gene>
<evidence type="ECO:0000256" key="5">
    <source>
        <dbReference type="HAMAP-Rule" id="MF_00765"/>
    </source>
</evidence>
<accession>A0A432ZDA6</accession>
<keyword evidence="4 5" id="KW-0694">RNA-binding</keyword>
<dbReference type="GO" id="GO:0019843">
    <property type="term" value="F:rRNA binding"/>
    <property type="evidence" value="ECO:0007669"/>
    <property type="project" value="UniProtKB-UniRule"/>
</dbReference>
<comment type="subcellular location">
    <subcellularLocation>
        <location evidence="5">Cytoplasm</location>
    </subcellularLocation>
    <text evidence="5">Associates with late stage pre-50S ribosomal subunits.</text>
</comment>
<dbReference type="InterPro" id="IPR023153">
    <property type="entry name" value="DarP_sf"/>
</dbReference>
<evidence type="ECO:0000256" key="1">
    <source>
        <dbReference type="ARBA" id="ARBA00022490"/>
    </source>
</evidence>
<keyword evidence="1 5" id="KW-0963">Cytoplasm</keyword>
<evidence type="ECO:0000256" key="4">
    <source>
        <dbReference type="ARBA" id="ARBA00022884"/>
    </source>
</evidence>
<sequence>MAKNKNTSPADEPFISKSQIKREMDALQVTGLELVKLTDNQLKAIPLDDQLHDAILLARRIQNKHEGFRRQMQFIGKLMRQRDVQPITEALDQLKGNHRKTTAHFHSIEQWRDRILDQGEDAIQELCESQPTADPQQLRHYCQEHQQQMQHNKPPVASRQLFVYLRQLMSSQ</sequence>
<comment type="function">
    <text evidence="5">Member of a network of 50S ribosomal subunit biogenesis factors which assembles along the 30S-50S interface, preventing incorrect 23S rRNA structures from forming. Promotes peptidyl transferase center (PTC) maturation.</text>
</comment>
<keyword evidence="3 5" id="KW-0699">rRNA-binding</keyword>
<dbReference type="RefSeq" id="WP_126784653.1">
    <property type="nucleotide sequence ID" value="NZ_PIQF01000002.1"/>
</dbReference>
<dbReference type="PANTHER" id="PTHR38101:SF1">
    <property type="entry name" value="UPF0307 PROTEIN YJGA"/>
    <property type="match status" value="1"/>
</dbReference>
<dbReference type="CDD" id="cd16331">
    <property type="entry name" value="YjgA-like"/>
    <property type="match status" value="1"/>
</dbReference>
<comment type="similarity">
    <text evidence="5">Belongs to the DarP family.</text>
</comment>
<organism evidence="6 7">
    <name type="scientific">Idiomarina seosinensis</name>
    <dbReference type="NCBI Taxonomy" id="281739"/>
    <lineage>
        <taxon>Bacteria</taxon>
        <taxon>Pseudomonadati</taxon>
        <taxon>Pseudomonadota</taxon>
        <taxon>Gammaproteobacteria</taxon>
        <taxon>Alteromonadales</taxon>
        <taxon>Idiomarinaceae</taxon>
        <taxon>Idiomarina</taxon>
    </lineage>
</organism>
<name>A0A432ZDA6_9GAMM</name>
<dbReference type="GO" id="GO:0043022">
    <property type="term" value="F:ribosome binding"/>
    <property type="evidence" value="ECO:0007669"/>
    <property type="project" value="UniProtKB-UniRule"/>
</dbReference>
<protein>
    <recommendedName>
        <fullName evidence="5">Dual-action ribosomal maturation protein DarP</fullName>
    </recommendedName>
    <alternativeName>
        <fullName evidence="5">Large ribosomal subunit assembly factor DarP</fullName>
    </alternativeName>
</protein>
<proteinExistence type="inferred from homology"/>
<dbReference type="AlphaFoldDB" id="A0A432ZDA6"/>
<dbReference type="InterPro" id="IPR006839">
    <property type="entry name" value="DarP"/>
</dbReference>
<dbReference type="Proteomes" id="UP000287908">
    <property type="component" value="Unassembled WGS sequence"/>
</dbReference>
<dbReference type="Gene3D" id="1.10.60.30">
    <property type="entry name" value="PSPTO4464-like domains"/>
    <property type="match status" value="2"/>
</dbReference>
<evidence type="ECO:0000256" key="2">
    <source>
        <dbReference type="ARBA" id="ARBA00022517"/>
    </source>
</evidence>
<comment type="caution">
    <text evidence="6">The sequence shown here is derived from an EMBL/GenBank/DDBJ whole genome shotgun (WGS) entry which is preliminary data.</text>
</comment>
<dbReference type="SUPFAM" id="SSF158710">
    <property type="entry name" value="PSPTO4464-like"/>
    <property type="match status" value="1"/>
</dbReference>
<keyword evidence="7" id="KW-1185">Reference proteome</keyword>
<dbReference type="NCBIfam" id="NF003593">
    <property type="entry name" value="PRK05255.1-1"/>
    <property type="match status" value="1"/>
</dbReference>
<evidence type="ECO:0000313" key="6">
    <source>
        <dbReference type="EMBL" id="RUO75926.1"/>
    </source>
</evidence>
<keyword evidence="2 5" id="KW-0690">Ribosome biogenesis</keyword>
<dbReference type="HAMAP" id="MF_00765">
    <property type="entry name" value="DarP"/>
    <property type="match status" value="1"/>
</dbReference>
<dbReference type="Pfam" id="PF04751">
    <property type="entry name" value="DarP"/>
    <property type="match status" value="1"/>
</dbReference>
<evidence type="ECO:0000256" key="3">
    <source>
        <dbReference type="ARBA" id="ARBA00022730"/>
    </source>
</evidence>
<dbReference type="PIRSF" id="PIRSF016183">
    <property type="entry name" value="UCP016183"/>
    <property type="match status" value="1"/>
</dbReference>
<dbReference type="GO" id="GO:0005829">
    <property type="term" value="C:cytosol"/>
    <property type="evidence" value="ECO:0007669"/>
    <property type="project" value="TreeGrafter"/>
</dbReference>
<reference evidence="6 7" key="1">
    <citation type="journal article" date="2011" name="Front. Microbiol.">
        <title>Genomic signatures of strain selection and enhancement in Bacillus atrophaeus var. globigii, a historical biowarfare simulant.</title>
        <authorList>
            <person name="Gibbons H.S."/>
            <person name="Broomall S.M."/>
            <person name="McNew L.A."/>
            <person name="Daligault H."/>
            <person name="Chapman C."/>
            <person name="Bruce D."/>
            <person name="Karavis M."/>
            <person name="Krepps M."/>
            <person name="McGregor P.A."/>
            <person name="Hong C."/>
            <person name="Park K.H."/>
            <person name="Akmal A."/>
            <person name="Feldman A."/>
            <person name="Lin J.S."/>
            <person name="Chang W.E."/>
            <person name="Higgs B.W."/>
            <person name="Demirev P."/>
            <person name="Lindquist J."/>
            <person name="Liem A."/>
            <person name="Fochler E."/>
            <person name="Read T.D."/>
            <person name="Tapia R."/>
            <person name="Johnson S."/>
            <person name="Bishop-Lilly K.A."/>
            <person name="Detter C."/>
            <person name="Han C."/>
            <person name="Sozhamannan S."/>
            <person name="Rosenzweig C.N."/>
            <person name="Skowronski E.W."/>
        </authorList>
    </citation>
    <scope>NUCLEOTIDE SEQUENCE [LARGE SCALE GENOMIC DNA]</scope>
    <source>
        <strain evidence="6 7">CL-SP19</strain>
    </source>
</reference>
<dbReference type="PANTHER" id="PTHR38101">
    <property type="entry name" value="UPF0307 PROTEIN YJGA"/>
    <property type="match status" value="1"/>
</dbReference>
<dbReference type="GO" id="GO:1902626">
    <property type="term" value="P:assembly of large subunit precursor of preribosome"/>
    <property type="evidence" value="ECO:0007669"/>
    <property type="project" value="UniProtKB-UniRule"/>
</dbReference>
<dbReference type="OrthoDB" id="5293604at2"/>